<name>A0A164VPA8_DAUCS</name>
<comment type="caution">
    <text evidence="14">The sequence shown here is derived from an EMBL/GenBank/DDBJ whole genome shotgun (WGS) entry which is preliminary data.</text>
</comment>
<reference evidence="14" key="1">
    <citation type="journal article" date="2016" name="Nat. Genet.">
        <title>A high-quality carrot genome assembly provides new insights into carotenoid accumulation and asterid genome evolution.</title>
        <authorList>
            <person name="Iorizzo M."/>
            <person name="Ellison S."/>
            <person name="Senalik D."/>
            <person name="Zeng P."/>
            <person name="Satapoomin P."/>
            <person name="Huang J."/>
            <person name="Bowman M."/>
            <person name="Iovene M."/>
            <person name="Sanseverino W."/>
            <person name="Cavagnaro P."/>
            <person name="Yildiz M."/>
            <person name="Macko-Podgorni A."/>
            <person name="Moranska E."/>
            <person name="Grzebelus E."/>
            <person name="Grzebelus D."/>
            <person name="Ashrafi H."/>
            <person name="Zheng Z."/>
            <person name="Cheng S."/>
            <person name="Spooner D."/>
            <person name="Van Deynze A."/>
            <person name="Simon P."/>
        </authorList>
    </citation>
    <scope>NUCLEOTIDE SEQUENCE [LARGE SCALE GENOMIC DNA]</scope>
    <source>
        <tissue evidence="14">Leaf</tissue>
    </source>
</reference>
<evidence type="ECO:0000256" key="12">
    <source>
        <dbReference type="SAM" id="Phobius"/>
    </source>
</evidence>
<dbReference type="GO" id="GO:0005524">
    <property type="term" value="F:ATP binding"/>
    <property type="evidence" value="ECO:0007669"/>
    <property type="project" value="InterPro"/>
</dbReference>
<feature type="transmembrane region" description="Helical" evidence="12">
    <location>
        <begin position="341"/>
        <end position="363"/>
    </location>
</feature>
<keyword evidence="7" id="KW-0677">Repeat</keyword>
<keyword evidence="5 12" id="KW-0812">Transmembrane</keyword>
<evidence type="ECO:0000256" key="10">
    <source>
        <dbReference type="ARBA" id="ARBA00023180"/>
    </source>
</evidence>
<feature type="region of interest" description="Disordered" evidence="11">
    <location>
        <begin position="628"/>
        <end position="651"/>
    </location>
</feature>
<accession>A0A164VPA8</accession>
<dbReference type="AlphaFoldDB" id="A0A164VPA8"/>
<dbReference type="SUPFAM" id="SSF56112">
    <property type="entry name" value="Protein kinase-like (PK-like)"/>
    <property type="match status" value="1"/>
</dbReference>
<dbReference type="Pfam" id="PF00560">
    <property type="entry name" value="LRR_1"/>
    <property type="match status" value="2"/>
</dbReference>
<dbReference type="EMBL" id="LNRQ01000006">
    <property type="protein sequence ID" value="KZM90644.1"/>
    <property type="molecule type" value="Genomic_DNA"/>
</dbReference>
<dbReference type="PANTHER" id="PTHR48007:SF47">
    <property type="entry name" value="PROTEIN KINASE DOMAIN-CONTAINING PROTEIN"/>
    <property type="match status" value="1"/>
</dbReference>
<sequence length="773" mass="84101">MMTCRRSVHHHLYSVVAVFFFIFASSTALNLDGTLLLSFKYSILSDPLSVLENWNYNDINPCSWTGITCGQVGLSPADNFRVTSLVLPNSSLLGSIPEDLGLIQYLRTLDLSSNFMNGTLPGSLFNASELQVLSLSNNVISGELPKLIPGLKNLQVLNLSDNALAGKVPESLTSSQNLTVVSLRSNYFSGSVPSKFQSVEVLDLSSNMFNGSLPLEFDGEHLQYLNLSYNKFSGPFPLDFTKKLPVNVSIDLSFNNLTGEILQSSALSNQKPESFLGNADLCGKPLKKICSISSTLTTPPNITTANNSAPAIAAIPRDFNSSPSSNQNQNQKQHGLKPGTIATIIVADLAGLGLLVMILLYVYQVKKKKQKDISNASYDKKGPAPSISSAVGAGTSFEISKFGPKCGEWSCTSLTASEDMSGSESEDHKKLSNINAEEIKKYAMEKSLVIVDGETKLEAETLLRASAYILGSSGGSIVYKAVLEDGVVFAVRRIGESGVEKLKEFETQVKAISKLRHPNLVTVRGFYWGEDEKLLISDYISNGSLASAGHKRFGSSPSHLPFQVRLNIARGIARGLAYIHDKKHVHSNIKPSNILLTTDMEPVISDLGLHWLISGKHKYKTDCSTRHFGSKRCTSSSEGPQDHPSSSSPYIEPNGFMGCTSPYHAPESLKSLKPNPKWDVYSYGIVLLELLTGKVFSDRELSQWTGGLHDVDRNRVLMMADVAIRGDVGGREDAMWACFKLGFSCASLVPQKRPCMKDAVQVLEKIVAASSRC</sequence>
<evidence type="ECO:0000256" key="6">
    <source>
        <dbReference type="ARBA" id="ARBA00022729"/>
    </source>
</evidence>
<dbReference type="InterPro" id="IPR000719">
    <property type="entry name" value="Prot_kinase_dom"/>
</dbReference>
<dbReference type="GO" id="GO:0004672">
    <property type="term" value="F:protein kinase activity"/>
    <property type="evidence" value="ECO:0007669"/>
    <property type="project" value="InterPro"/>
</dbReference>
<organism evidence="14">
    <name type="scientific">Daucus carota subsp. sativus</name>
    <name type="common">Carrot</name>
    <dbReference type="NCBI Taxonomy" id="79200"/>
    <lineage>
        <taxon>Eukaryota</taxon>
        <taxon>Viridiplantae</taxon>
        <taxon>Streptophyta</taxon>
        <taxon>Embryophyta</taxon>
        <taxon>Tracheophyta</taxon>
        <taxon>Spermatophyta</taxon>
        <taxon>Magnoliopsida</taxon>
        <taxon>eudicotyledons</taxon>
        <taxon>Gunneridae</taxon>
        <taxon>Pentapetalae</taxon>
        <taxon>asterids</taxon>
        <taxon>campanulids</taxon>
        <taxon>Apiales</taxon>
        <taxon>Apiaceae</taxon>
        <taxon>Apioideae</taxon>
        <taxon>Scandiceae</taxon>
        <taxon>Daucinae</taxon>
        <taxon>Daucus</taxon>
        <taxon>Daucus sect. Daucus</taxon>
    </lineage>
</organism>
<proteinExistence type="inferred from homology"/>
<evidence type="ECO:0000313" key="14">
    <source>
        <dbReference type="EMBL" id="KZM90644.1"/>
    </source>
</evidence>
<dbReference type="Pfam" id="PF00069">
    <property type="entry name" value="Pkinase"/>
    <property type="match status" value="1"/>
</dbReference>
<evidence type="ECO:0000256" key="11">
    <source>
        <dbReference type="SAM" id="MobiDB-lite"/>
    </source>
</evidence>
<dbReference type="SUPFAM" id="SSF52058">
    <property type="entry name" value="L domain-like"/>
    <property type="match status" value="1"/>
</dbReference>
<evidence type="ECO:0000256" key="7">
    <source>
        <dbReference type="ARBA" id="ARBA00022737"/>
    </source>
</evidence>
<dbReference type="Pfam" id="PF08263">
    <property type="entry name" value="LRRNT_2"/>
    <property type="match status" value="1"/>
</dbReference>
<protein>
    <recommendedName>
        <fullName evidence="13">Protein kinase domain-containing protein</fullName>
    </recommendedName>
</protein>
<dbReference type="FunFam" id="3.80.10.10:FF:000275">
    <property type="entry name" value="Leucine-rich repeat receptor-like protein kinase"/>
    <property type="match status" value="1"/>
</dbReference>
<dbReference type="Gramene" id="KZM90644">
    <property type="protein sequence ID" value="KZM90644"/>
    <property type="gene ID" value="DCAR_021991"/>
</dbReference>
<dbReference type="Pfam" id="PF13855">
    <property type="entry name" value="LRR_8"/>
    <property type="match status" value="1"/>
</dbReference>
<dbReference type="InterPro" id="IPR001611">
    <property type="entry name" value="Leu-rich_rpt"/>
</dbReference>
<keyword evidence="6" id="KW-0732">Signal</keyword>
<feature type="compositionally biased region" description="Polar residues" evidence="11">
    <location>
        <begin position="632"/>
        <end position="649"/>
    </location>
</feature>
<dbReference type="InterPro" id="IPR032675">
    <property type="entry name" value="LRR_dom_sf"/>
</dbReference>
<evidence type="ECO:0000256" key="1">
    <source>
        <dbReference type="ARBA" id="ARBA00004479"/>
    </source>
</evidence>
<evidence type="ECO:0000256" key="3">
    <source>
        <dbReference type="ARBA" id="ARBA00022553"/>
    </source>
</evidence>
<comment type="subcellular location">
    <subcellularLocation>
        <location evidence="1">Membrane</location>
        <topology evidence="1">Single-pass type I membrane protein</topology>
    </subcellularLocation>
</comment>
<evidence type="ECO:0000256" key="9">
    <source>
        <dbReference type="ARBA" id="ARBA00023136"/>
    </source>
</evidence>
<evidence type="ECO:0000259" key="13">
    <source>
        <dbReference type="PROSITE" id="PS50011"/>
    </source>
</evidence>
<dbReference type="PANTHER" id="PTHR48007">
    <property type="entry name" value="LEUCINE-RICH REPEAT RECEPTOR-LIKE PROTEIN KINASE PXC1"/>
    <property type="match status" value="1"/>
</dbReference>
<dbReference type="InterPro" id="IPR011009">
    <property type="entry name" value="Kinase-like_dom_sf"/>
</dbReference>
<dbReference type="Gene3D" id="3.80.10.10">
    <property type="entry name" value="Ribonuclease Inhibitor"/>
    <property type="match status" value="2"/>
</dbReference>
<keyword evidence="4" id="KW-0433">Leucine-rich repeat</keyword>
<dbReference type="GO" id="GO:0016020">
    <property type="term" value="C:membrane"/>
    <property type="evidence" value="ECO:0007669"/>
    <property type="project" value="UniProtKB-SubCell"/>
</dbReference>
<dbReference type="PROSITE" id="PS50011">
    <property type="entry name" value="PROTEIN_KINASE_DOM"/>
    <property type="match status" value="1"/>
</dbReference>
<keyword evidence="10" id="KW-0325">Glycoprotein</keyword>
<keyword evidence="8 12" id="KW-1133">Transmembrane helix</keyword>
<evidence type="ECO:0000256" key="2">
    <source>
        <dbReference type="ARBA" id="ARBA00009592"/>
    </source>
</evidence>
<dbReference type="Gene3D" id="3.30.200.20">
    <property type="entry name" value="Phosphorylase Kinase, domain 1"/>
    <property type="match status" value="1"/>
</dbReference>
<feature type="region of interest" description="Disordered" evidence="11">
    <location>
        <begin position="316"/>
        <end position="335"/>
    </location>
</feature>
<dbReference type="KEGG" id="dcr:108225717"/>
<dbReference type="Gene3D" id="1.10.510.10">
    <property type="entry name" value="Transferase(Phosphotransferase) domain 1"/>
    <property type="match status" value="1"/>
</dbReference>
<gene>
    <name evidence="14" type="ORF">DCAR_021991</name>
</gene>
<comment type="similarity">
    <text evidence="2">Belongs to the RLP family.</text>
</comment>
<evidence type="ECO:0000256" key="8">
    <source>
        <dbReference type="ARBA" id="ARBA00022989"/>
    </source>
</evidence>
<dbReference type="InterPro" id="IPR046959">
    <property type="entry name" value="PRK1-6/SRF4-like"/>
</dbReference>
<dbReference type="OMA" id="PYQPPEW"/>
<feature type="domain" description="Protein kinase" evidence="13">
    <location>
        <begin position="464"/>
        <end position="767"/>
    </location>
</feature>
<keyword evidence="9 12" id="KW-0472">Membrane</keyword>
<feature type="compositionally biased region" description="Low complexity" evidence="11">
    <location>
        <begin position="316"/>
        <end position="333"/>
    </location>
</feature>
<dbReference type="OrthoDB" id="346907at2759"/>
<dbReference type="FunFam" id="3.80.10.10:FF:000722">
    <property type="entry name" value="Leucine-rich repeat receptor-like protein kinase"/>
    <property type="match status" value="1"/>
</dbReference>
<keyword evidence="3" id="KW-0597">Phosphoprotein</keyword>
<evidence type="ECO:0000256" key="5">
    <source>
        <dbReference type="ARBA" id="ARBA00022692"/>
    </source>
</evidence>
<evidence type="ECO:0000256" key="4">
    <source>
        <dbReference type="ARBA" id="ARBA00022614"/>
    </source>
</evidence>
<dbReference type="InterPro" id="IPR013210">
    <property type="entry name" value="LRR_N_plant-typ"/>
</dbReference>